<dbReference type="InterPro" id="IPR039608">
    <property type="entry name" value="VQ_1/10"/>
</dbReference>
<comment type="caution">
    <text evidence="4">The sequence shown here is derived from an EMBL/GenBank/DDBJ whole genome shotgun (WGS) entry which is preliminary data.</text>
</comment>
<evidence type="ECO:0000313" key="4">
    <source>
        <dbReference type="EMBL" id="KAF4386075.1"/>
    </source>
</evidence>
<dbReference type="InterPro" id="IPR008889">
    <property type="entry name" value="VQ"/>
</dbReference>
<accession>A0A7J6GT48</accession>
<organism evidence="4 6">
    <name type="scientific">Cannabis sativa</name>
    <name type="common">Hemp</name>
    <name type="synonym">Marijuana</name>
    <dbReference type="NCBI Taxonomy" id="3483"/>
    <lineage>
        <taxon>Eukaryota</taxon>
        <taxon>Viridiplantae</taxon>
        <taxon>Streptophyta</taxon>
        <taxon>Embryophyta</taxon>
        <taxon>Tracheophyta</taxon>
        <taxon>Spermatophyta</taxon>
        <taxon>Magnoliopsida</taxon>
        <taxon>eudicotyledons</taxon>
        <taxon>Gunneridae</taxon>
        <taxon>Pentapetalae</taxon>
        <taxon>rosids</taxon>
        <taxon>fabids</taxon>
        <taxon>Rosales</taxon>
        <taxon>Cannabaceae</taxon>
        <taxon>Cannabis</taxon>
    </lineage>
</organism>
<feature type="domain" description="VQ" evidence="2">
    <location>
        <begin position="17"/>
        <end position="41"/>
    </location>
</feature>
<dbReference type="AlphaFoldDB" id="A0A7J6GT48"/>
<evidence type="ECO:0000256" key="1">
    <source>
        <dbReference type="SAM" id="MobiDB-lite"/>
    </source>
</evidence>
<dbReference type="Proteomes" id="UP000583929">
    <property type="component" value="Unassembled WGS sequence"/>
</dbReference>
<dbReference type="EMBL" id="JAATIP010000207">
    <property type="protein sequence ID" value="KAF4360199.1"/>
    <property type="molecule type" value="Genomic_DNA"/>
</dbReference>
<reference evidence="5 6" key="1">
    <citation type="journal article" date="2020" name="bioRxiv">
        <title>Sequence and annotation of 42 cannabis genomes reveals extensive copy number variation in cannabinoid synthesis and pathogen resistance genes.</title>
        <authorList>
            <person name="Mckernan K.J."/>
            <person name="Helbert Y."/>
            <person name="Kane L.T."/>
            <person name="Ebling H."/>
            <person name="Zhang L."/>
            <person name="Liu B."/>
            <person name="Eaton Z."/>
            <person name="Mclaughlin S."/>
            <person name="Kingan S."/>
            <person name="Baybayan P."/>
            <person name="Concepcion G."/>
            <person name="Jordan M."/>
            <person name="Riva A."/>
            <person name="Barbazuk W."/>
            <person name="Harkins T."/>
        </authorList>
    </citation>
    <scope>NUCLEOTIDE SEQUENCE [LARGE SCALE GENOMIC DNA]</scope>
    <source>
        <strain evidence="5 6">cv. Jamaican Lion 4</strain>
        <strain evidence="4">Father</strain>
        <strain evidence="3">Mother</strain>
        <tissue evidence="4">Leaf</tissue>
    </source>
</reference>
<dbReference type="PANTHER" id="PTHR34777:SF1">
    <property type="entry name" value="VQ MOTIF-CONTAINING PROTEIN 10"/>
    <property type="match status" value="1"/>
</dbReference>
<name>A0A7J6GT48_CANSA</name>
<dbReference type="Proteomes" id="UP000525078">
    <property type="component" value="Unassembled WGS sequence"/>
</dbReference>
<sequence>MGSRSPNRKGVRVVLIETQYVKTDMTTFKSVVQSLTGKDSTTILSSESTTTTTNNKKRKRPTTTSSSLGDDPSMKNRMRYNVVGDATIDGRLTMLALARSV</sequence>
<proteinExistence type="predicted"/>
<gene>
    <name evidence="3" type="ORF">F8388_000068</name>
    <name evidence="4" type="ORF">G4B88_031210</name>
</gene>
<evidence type="ECO:0000313" key="6">
    <source>
        <dbReference type="Proteomes" id="UP000583929"/>
    </source>
</evidence>
<dbReference type="Pfam" id="PF05678">
    <property type="entry name" value="VQ"/>
    <property type="match status" value="1"/>
</dbReference>
<dbReference type="PANTHER" id="PTHR34777">
    <property type="entry name" value="VQ MOTIF-CONTAINING PROTEIN 10"/>
    <property type="match status" value="1"/>
</dbReference>
<feature type="region of interest" description="Disordered" evidence="1">
    <location>
        <begin position="44"/>
        <end position="76"/>
    </location>
</feature>
<evidence type="ECO:0000313" key="5">
    <source>
        <dbReference type="Proteomes" id="UP000525078"/>
    </source>
</evidence>
<dbReference type="EMBL" id="JAATIQ010000084">
    <property type="protein sequence ID" value="KAF4386075.1"/>
    <property type="molecule type" value="Genomic_DNA"/>
</dbReference>
<keyword evidence="6" id="KW-1185">Reference proteome</keyword>
<feature type="compositionally biased region" description="Low complexity" evidence="1">
    <location>
        <begin position="44"/>
        <end position="54"/>
    </location>
</feature>
<evidence type="ECO:0000313" key="3">
    <source>
        <dbReference type="EMBL" id="KAF4360199.1"/>
    </source>
</evidence>
<protein>
    <recommendedName>
        <fullName evidence="2">VQ domain-containing protein</fullName>
    </recommendedName>
</protein>
<evidence type="ECO:0000259" key="2">
    <source>
        <dbReference type="Pfam" id="PF05678"/>
    </source>
</evidence>